<organism evidence="3 4">
    <name type="scientific">Habropoda laboriosa</name>
    <dbReference type="NCBI Taxonomy" id="597456"/>
    <lineage>
        <taxon>Eukaryota</taxon>
        <taxon>Metazoa</taxon>
        <taxon>Ecdysozoa</taxon>
        <taxon>Arthropoda</taxon>
        <taxon>Hexapoda</taxon>
        <taxon>Insecta</taxon>
        <taxon>Pterygota</taxon>
        <taxon>Neoptera</taxon>
        <taxon>Endopterygota</taxon>
        <taxon>Hymenoptera</taxon>
        <taxon>Apocrita</taxon>
        <taxon>Aculeata</taxon>
        <taxon>Apoidea</taxon>
        <taxon>Anthophila</taxon>
        <taxon>Apidae</taxon>
        <taxon>Habropoda</taxon>
    </lineage>
</organism>
<dbReference type="PANTHER" id="PTHR46127">
    <property type="entry name" value="CILIA- AND FLAGELLA-ASSOCIATED PROTEIN 65"/>
    <property type="match status" value="1"/>
</dbReference>
<dbReference type="Pfam" id="PF24291">
    <property type="entry name" value="Ig_CFAP65"/>
    <property type="match status" value="1"/>
</dbReference>
<dbReference type="EMBL" id="KQ414608">
    <property type="protein sequence ID" value="KOC69446.1"/>
    <property type="molecule type" value="Genomic_DNA"/>
</dbReference>
<dbReference type="InterPro" id="IPR013783">
    <property type="entry name" value="Ig-like_fold"/>
</dbReference>
<evidence type="ECO:0000313" key="3">
    <source>
        <dbReference type="EMBL" id="KOC69446.1"/>
    </source>
</evidence>
<evidence type="ECO:0000259" key="2">
    <source>
        <dbReference type="Pfam" id="PF25248"/>
    </source>
</evidence>
<feature type="domain" description="CFAP65 eight Ig-like" evidence="2">
    <location>
        <begin position="478"/>
        <end position="593"/>
    </location>
</feature>
<evidence type="ECO:0000313" key="4">
    <source>
        <dbReference type="Proteomes" id="UP000053825"/>
    </source>
</evidence>
<protein>
    <submittedName>
        <fullName evidence="3">Coiled-coil domain-containing protein 108</fullName>
    </submittedName>
</protein>
<proteinExistence type="predicted"/>
<sequence>MKVIRLEYGDVEIGKTLVKTIEILNESCNEQIYQVRRDPTTNPLDHVFYLRSYTWTLAPEEKFLCEIRYRPLIASSKNVDYFIITDTSGAYMKIIVYGSGIGPEVNCSATKIFMNCTYEYPEVKRRIKLTNNSKEPIIIELHGYCGLTSCKKDDINHITYPWREKNGFKGYMRDIVNTLGDLPPVSLSKHYFNFGQADVDVENIIQRIPQAICLTNHSHSNLLVIWEEDTDGIFNVSPLEMQIRLDQSTLFELTFNPNVKNNLFGKEIIGSVYLEHEKLSTFPFVTSVTVIGHSFPTASSTWIPQYEIPQTIIMPPCVPSFPVYTTFLIKKFGHLPLTFQFVAPAATHFIVKPMLGVIYEDYQIIAIEMTSEPKDEQIYIERWTVYFNGDMKNESYINFKGYAEYQFYQLPPELNMQCISGEIDANDTLFQECSFSPTEPNVDYDFEVQCVLIVIKNGVNIGSKCCINLRVRARSENGLLKAIPNELNFGEVEYNDTKTLSIDLINSSLVNIYYKLICTHRNCPLGNIEEDVKMHPVSETVFSTSHKKITISIKPRTAVYYEFVIQYLIRVNFRSDLLVAKQSPIRICNVCCMCILPTIKVQNVCAFGYKQQYSLNVSKPFLWRTLRINSLNKILKKMLPGETSTININLFPMIVNEGAIFIKWLVINPSRLPVPLVLKRIKQCSCQPVTKKVGISLQRIEIDCPHRDLCVVHLRSTTLKPGEETIIGMNVRFTLVGKSTICWNLGIGHDRHIILNMIIDCLTESETQDHFLSASLILFGNIYIGNKEPMYRIHWIHNITNIDLPYSLNIDNMRKVNESYHCEVFSCLNPDGIIKARTAMPLILKYQPRMFGKYKVTVPVTMGNETAELSIKGEASCDFQSVNIGRQIPDHCACRIALFPAYFSVDCINMWCAPTHNTIVKMLLVYNNLENDALAYEWECLDISGFLCVDIFPRTGIMSPNTVQSFRVKIYTKGYPCRIDVHIPCVFYNASERREYQRSIIKHTILSQELEGQFSITEKGTSVPKSWIKILDKPERCHKTLSLRCTIYPVEDQHIRVNLLKELQAAPSKTISFDDSNNYITTKEKCLSMIPFILEGLLW</sequence>
<dbReference type="STRING" id="597456.A0A0L7RFE7"/>
<dbReference type="InterPro" id="IPR052614">
    <property type="entry name" value="CFAP65"/>
</dbReference>
<dbReference type="InterPro" id="IPR057467">
    <property type="entry name" value="Ig_CFAP65_8th"/>
</dbReference>
<gene>
    <name evidence="3" type="ORF">WH47_09404</name>
</gene>
<reference evidence="3 4" key="1">
    <citation type="submission" date="2015-07" db="EMBL/GenBank/DDBJ databases">
        <title>The genome of Habropoda laboriosa.</title>
        <authorList>
            <person name="Pan H."/>
            <person name="Kapheim K."/>
        </authorList>
    </citation>
    <scope>NUCLEOTIDE SEQUENCE [LARGE SCALE GENOMIC DNA]</scope>
    <source>
        <strain evidence="3">0110345459</strain>
    </source>
</reference>
<name>A0A0L7RFE7_9HYME</name>
<keyword evidence="4" id="KW-1185">Reference proteome</keyword>
<dbReference type="OrthoDB" id="415597at2759"/>
<dbReference type="Pfam" id="PF25248">
    <property type="entry name" value="Ig_CFAP65_8th"/>
    <property type="match status" value="1"/>
</dbReference>
<dbReference type="Gene3D" id="2.60.40.10">
    <property type="entry name" value="Immunoglobulins"/>
    <property type="match status" value="2"/>
</dbReference>
<dbReference type="InterPro" id="IPR056305">
    <property type="entry name" value="Ig_CFAP65_10th"/>
</dbReference>
<dbReference type="AlphaFoldDB" id="A0A0L7RFE7"/>
<evidence type="ECO:0000259" key="1">
    <source>
        <dbReference type="Pfam" id="PF24291"/>
    </source>
</evidence>
<dbReference type="PANTHER" id="PTHR46127:SF1">
    <property type="entry name" value="CILIA- AND FLAGELLA-ASSOCIATED PROTEIN 65"/>
    <property type="match status" value="1"/>
</dbReference>
<accession>A0A0L7RFE7</accession>
<feature type="domain" description="CFAP65 tenth Ig-like" evidence="1">
    <location>
        <begin position="766"/>
        <end position="873"/>
    </location>
</feature>
<dbReference type="Proteomes" id="UP000053825">
    <property type="component" value="Unassembled WGS sequence"/>
</dbReference>